<feature type="transmembrane region" description="Helical" evidence="7">
    <location>
        <begin position="63"/>
        <end position="80"/>
    </location>
</feature>
<evidence type="ECO:0000259" key="8">
    <source>
        <dbReference type="PROSITE" id="PS50893"/>
    </source>
</evidence>
<dbReference type="InterPro" id="IPR003439">
    <property type="entry name" value="ABC_transporter-like_ATP-bd"/>
</dbReference>
<evidence type="ECO:0000256" key="5">
    <source>
        <dbReference type="ARBA" id="ARBA00022989"/>
    </source>
</evidence>
<dbReference type="InterPro" id="IPR036640">
    <property type="entry name" value="ABC1_TM_sf"/>
</dbReference>
<evidence type="ECO:0000256" key="4">
    <source>
        <dbReference type="ARBA" id="ARBA00022840"/>
    </source>
</evidence>
<protein>
    <submittedName>
        <fullName evidence="10">Type I secretion system permease/ATPase</fullName>
    </submittedName>
</protein>
<evidence type="ECO:0000256" key="7">
    <source>
        <dbReference type="SAM" id="Phobius"/>
    </source>
</evidence>
<keyword evidence="2 7" id="KW-0812">Transmembrane</keyword>
<evidence type="ECO:0000256" key="2">
    <source>
        <dbReference type="ARBA" id="ARBA00022692"/>
    </source>
</evidence>
<comment type="caution">
    <text evidence="10">The sequence shown here is derived from an EMBL/GenBank/DDBJ whole genome shotgun (WGS) entry which is preliminary data.</text>
</comment>
<feature type="transmembrane region" description="Helical" evidence="7">
    <location>
        <begin position="149"/>
        <end position="178"/>
    </location>
</feature>
<proteinExistence type="predicted"/>
<dbReference type="InterPro" id="IPR039421">
    <property type="entry name" value="Type_1_exporter"/>
</dbReference>
<sequence length="575" mass="61974">MKLLNPMANQPDNPLTRAIKLGYTPLAAAFGFSLVSNLLYLALPIYTYQIYGRVMSSSSIPTLLVISTGVIFCFILSGVIDHYRAKVLVAWGAQLDAQVSKDVFSTLFEGVVRGHPALRSQALRDLDTFRQMLTGAPFGAFFDLPWMPVFMLILFVIDPLVGVVSLVGAAILLFVTLLQDAVTRPLLGEANEAALKSYGFTDAALRNGEAVRAMGMVPALAARWSVSRQVTMDKSSIASEIASVLSNVSKFARQGVQVLIIAIGAYLVIKGKIHSGLLFANMILAARALQPIERLVGSWDGLTTGWRAYDRLMKLFEIYKPETQTTQLPKAKGQLSVESVSYVAPGGGRLILQGVNFSLQAGEMLGVIGPSGAGKSTLSRLLMGINAPSQGVIRLDGADIYSWNRAEFGQNVGYLPQDTELFSGTIRDNIARFRPDISDSEVILAARIAGVHELILRLPAGYDTELGEAAQALSAGQKQRVGFARAIVGDPKFIVLDEPNASLDAEGEEALLAGLDVMKAHGCTIVVVSHKPGIFRAADKMLVLRDGRVDMFGPRDAVWARVTQAQPVRAVEGSR</sequence>
<evidence type="ECO:0000313" key="10">
    <source>
        <dbReference type="EMBL" id="MFD1190678.1"/>
    </source>
</evidence>
<dbReference type="InterPro" id="IPR017871">
    <property type="entry name" value="ABC_transporter-like_CS"/>
</dbReference>
<dbReference type="Pfam" id="PF00005">
    <property type="entry name" value="ABC_tran"/>
    <property type="match status" value="1"/>
</dbReference>
<dbReference type="PROSITE" id="PS00211">
    <property type="entry name" value="ABC_TRANSPORTER_1"/>
    <property type="match status" value="1"/>
</dbReference>
<dbReference type="Proteomes" id="UP001597216">
    <property type="component" value="Unassembled WGS sequence"/>
</dbReference>
<feature type="transmembrane region" description="Helical" evidence="7">
    <location>
        <begin position="251"/>
        <end position="269"/>
    </location>
</feature>
<dbReference type="SUPFAM" id="SSF90123">
    <property type="entry name" value="ABC transporter transmembrane region"/>
    <property type="match status" value="1"/>
</dbReference>
<dbReference type="Gene3D" id="3.40.50.300">
    <property type="entry name" value="P-loop containing nucleotide triphosphate hydrolases"/>
    <property type="match status" value="1"/>
</dbReference>
<dbReference type="Pfam" id="PF00664">
    <property type="entry name" value="ABC_membrane"/>
    <property type="match status" value="1"/>
</dbReference>
<dbReference type="SMART" id="SM00382">
    <property type="entry name" value="AAA"/>
    <property type="match status" value="1"/>
</dbReference>
<dbReference type="SUPFAM" id="SSF52540">
    <property type="entry name" value="P-loop containing nucleoside triphosphate hydrolases"/>
    <property type="match status" value="1"/>
</dbReference>
<feature type="domain" description="ABC transporter" evidence="8">
    <location>
        <begin position="335"/>
        <end position="571"/>
    </location>
</feature>
<feature type="transmembrane region" description="Helical" evidence="7">
    <location>
        <begin position="21"/>
        <end position="43"/>
    </location>
</feature>
<dbReference type="PANTHER" id="PTHR43394:SF1">
    <property type="entry name" value="ATP-BINDING CASSETTE SUB-FAMILY B MEMBER 10, MITOCHONDRIAL"/>
    <property type="match status" value="1"/>
</dbReference>
<dbReference type="InterPro" id="IPR010128">
    <property type="entry name" value="ATPase_T1SS_PrtD-like"/>
</dbReference>
<accession>A0ABW3T113</accession>
<evidence type="ECO:0000256" key="6">
    <source>
        <dbReference type="ARBA" id="ARBA00023136"/>
    </source>
</evidence>
<keyword evidence="6 7" id="KW-0472">Membrane</keyword>
<name>A0ABW3T113_9CAUL</name>
<dbReference type="PANTHER" id="PTHR43394">
    <property type="entry name" value="ATP-DEPENDENT PERMEASE MDL1, MITOCHONDRIAL"/>
    <property type="match status" value="1"/>
</dbReference>
<evidence type="ECO:0000256" key="3">
    <source>
        <dbReference type="ARBA" id="ARBA00022741"/>
    </source>
</evidence>
<dbReference type="NCBIfam" id="TIGR01842">
    <property type="entry name" value="type_I_sec_PrtD"/>
    <property type="match status" value="1"/>
</dbReference>
<keyword evidence="3" id="KW-0547">Nucleotide-binding</keyword>
<evidence type="ECO:0000256" key="1">
    <source>
        <dbReference type="ARBA" id="ARBA00004651"/>
    </source>
</evidence>
<dbReference type="RefSeq" id="WP_377353314.1">
    <property type="nucleotide sequence ID" value="NZ_JBHTLQ010000015.1"/>
</dbReference>
<evidence type="ECO:0000313" key="11">
    <source>
        <dbReference type="Proteomes" id="UP001597216"/>
    </source>
</evidence>
<keyword evidence="5 7" id="KW-1133">Transmembrane helix</keyword>
<dbReference type="InterPro" id="IPR003593">
    <property type="entry name" value="AAA+_ATPase"/>
</dbReference>
<gene>
    <name evidence="10" type="ORF">ACFQ27_08820</name>
</gene>
<feature type="domain" description="ABC transmembrane type-1" evidence="9">
    <location>
        <begin position="27"/>
        <end position="304"/>
    </location>
</feature>
<dbReference type="Gene3D" id="1.20.1560.10">
    <property type="entry name" value="ABC transporter type 1, transmembrane domain"/>
    <property type="match status" value="1"/>
</dbReference>
<comment type="subcellular location">
    <subcellularLocation>
        <location evidence="1">Cell membrane</location>
        <topology evidence="1">Multi-pass membrane protein</topology>
    </subcellularLocation>
</comment>
<keyword evidence="11" id="KW-1185">Reference proteome</keyword>
<dbReference type="InterPro" id="IPR011527">
    <property type="entry name" value="ABC1_TM_dom"/>
</dbReference>
<dbReference type="InterPro" id="IPR027417">
    <property type="entry name" value="P-loop_NTPase"/>
</dbReference>
<dbReference type="EMBL" id="JBHTLQ010000015">
    <property type="protein sequence ID" value="MFD1190678.1"/>
    <property type="molecule type" value="Genomic_DNA"/>
</dbReference>
<dbReference type="PROSITE" id="PS50893">
    <property type="entry name" value="ABC_TRANSPORTER_2"/>
    <property type="match status" value="1"/>
</dbReference>
<reference evidence="11" key="1">
    <citation type="journal article" date="2019" name="Int. J. Syst. Evol. Microbiol.">
        <title>The Global Catalogue of Microorganisms (GCM) 10K type strain sequencing project: providing services to taxonomists for standard genome sequencing and annotation.</title>
        <authorList>
            <consortium name="The Broad Institute Genomics Platform"/>
            <consortium name="The Broad Institute Genome Sequencing Center for Infectious Disease"/>
            <person name="Wu L."/>
            <person name="Ma J."/>
        </authorList>
    </citation>
    <scope>NUCLEOTIDE SEQUENCE [LARGE SCALE GENOMIC DNA]</scope>
    <source>
        <strain evidence="11">CCUG 55074</strain>
    </source>
</reference>
<organism evidence="10 11">
    <name type="scientific">Phenylobacterium conjunctum</name>
    <dbReference type="NCBI Taxonomy" id="1298959"/>
    <lineage>
        <taxon>Bacteria</taxon>
        <taxon>Pseudomonadati</taxon>
        <taxon>Pseudomonadota</taxon>
        <taxon>Alphaproteobacteria</taxon>
        <taxon>Caulobacterales</taxon>
        <taxon>Caulobacteraceae</taxon>
        <taxon>Phenylobacterium</taxon>
    </lineage>
</organism>
<keyword evidence="4" id="KW-0067">ATP-binding</keyword>
<dbReference type="PROSITE" id="PS50929">
    <property type="entry name" value="ABC_TM1F"/>
    <property type="match status" value="1"/>
</dbReference>
<evidence type="ECO:0000259" key="9">
    <source>
        <dbReference type="PROSITE" id="PS50929"/>
    </source>
</evidence>